<feature type="region of interest" description="Disordered" evidence="1">
    <location>
        <begin position="30"/>
        <end position="63"/>
    </location>
</feature>
<comment type="caution">
    <text evidence="2">The sequence shown here is derived from an EMBL/GenBank/DDBJ whole genome shotgun (WGS) entry which is preliminary data.</text>
</comment>
<sequence length="116" mass="12605">MFCEDSACTHIGAPHSAILPTIPEYRRLQAESGPPTLGKSLPRAASQNESGCKQLKVPSETPPAVQSEAAQILHLGLYFHLNTLDGHVGTSWRTSAWDMKKASVLRTKTVGIIRIE</sequence>
<dbReference type="AlphaFoldDB" id="A0A8S4QWS1"/>
<gene>
    <name evidence="2" type="primary">jg22951</name>
    <name evidence="2" type="ORF">PAEG_LOCUS5853</name>
</gene>
<protein>
    <submittedName>
        <fullName evidence="2">Jg22951 protein</fullName>
    </submittedName>
</protein>
<proteinExistence type="predicted"/>
<evidence type="ECO:0000313" key="3">
    <source>
        <dbReference type="Proteomes" id="UP000838756"/>
    </source>
</evidence>
<accession>A0A8S4QWS1</accession>
<organism evidence="2 3">
    <name type="scientific">Pararge aegeria aegeria</name>
    <dbReference type="NCBI Taxonomy" id="348720"/>
    <lineage>
        <taxon>Eukaryota</taxon>
        <taxon>Metazoa</taxon>
        <taxon>Ecdysozoa</taxon>
        <taxon>Arthropoda</taxon>
        <taxon>Hexapoda</taxon>
        <taxon>Insecta</taxon>
        <taxon>Pterygota</taxon>
        <taxon>Neoptera</taxon>
        <taxon>Endopterygota</taxon>
        <taxon>Lepidoptera</taxon>
        <taxon>Glossata</taxon>
        <taxon>Ditrysia</taxon>
        <taxon>Papilionoidea</taxon>
        <taxon>Nymphalidae</taxon>
        <taxon>Satyrinae</taxon>
        <taxon>Satyrini</taxon>
        <taxon>Parargina</taxon>
        <taxon>Pararge</taxon>
    </lineage>
</organism>
<reference evidence="2" key="1">
    <citation type="submission" date="2022-03" db="EMBL/GenBank/DDBJ databases">
        <authorList>
            <person name="Lindestad O."/>
        </authorList>
    </citation>
    <scope>NUCLEOTIDE SEQUENCE</scope>
</reference>
<keyword evidence="3" id="KW-1185">Reference proteome</keyword>
<name>A0A8S4QWS1_9NEOP</name>
<evidence type="ECO:0000256" key="1">
    <source>
        <dbReference type="SAM" id="MobiDB-lite"/>
    </source>
</evidence>
<dbReference type="EMBL" id="CAKXAJ010018882">
    <property type="protein sequence ID" value="CAH2217977.1"/>
    <property type="molecule type" value="Genomic_DNA"/>
</dbReference>
<evidence type="ECO:0000313" key="2">
    <source>
        <dbReference type="EMBL" id="CAH2217977.1"/>
    </source>
</evidence>
<dbReference type="Proteomes" id="UP000838756">
    <property type="component" value="Unassembled WGS sequence"/>
</dbReference>